<proteinExistence type="predicted"/>
<dbReference type="AlphaFoldDB" id="A0A7D7S839"/>
<dbReference type="EMBL" id="CP059567">
    <property type="protein sequence ID" value="QMT40431.1"/>
    <property type="molecule type" value="Genomic_DNA"/>
</dbReference>
<evidence type="ECO:0000313" key="2">
    <source>
        <dbReference type="Proteomes" id="UP000514752"/>
    </source>
</evidence>
<dbReference type="KEGG" id="nsg:H3L94_11505"/>
<dbReference type="RefSeq" id="WP_182122097.1">
    <property type="nucleotide sequence ID" value="NZ_CP059567.1"/>
</dbReference>
<dbReference type="Proteomes" id="UP000514752">
    <property type="component" value="Chromosome"/>
</dbReference>
<protein>
    <submittedName>
        <fullName evidence="1">Uncharacterized protein</fullName>
    </submittedName>
</protein>
<name>A0A7D7S839_9NEIS</name>
<sequence>MGSLAVMQAAGGWQVFLSCCPQTKTKIKVFGRRFYAEFLMPTFEIEMFVPKAADSNHA</sequence>
<gene>
    <name evidence="1" type="ORF">H3L94_11505</name>
</gene>
<organism evidence="1 2">
    <name type="scientific">Neisseria shayeganii</name>
    <dbReference type="NCBI Taxonomy" id="607712"/>
    <lineage>
        <taxon>Bacteria</taxon>
        <taxon>Pseudomonadati</taxon>
        <taxon>Pseudomonadota</taxon>
        <taxon>Betaproteobacteria</taxon>
        <taxon>Neisseriales</taxon>
        <taxon>Neisseriaceae</taxon>
        <taxon>Neisseria</taxon>
    </lineage>
</organism>
<accession>A0A7D7S839</accession>
<reference evidence="1 2" key="1">
    <citation type="submission" date="2020-07" db="EMBL/GenBank/DDBJ databases">
        <title>Genomic diversity of species in the Neisseriaceae family.</title>
        <authorList>
            <person name="Vincent A.T."/>
            <person name="Bernet E."/>
            <person name="Veyrier F.J."/>
        </authorList>
    </citation>
    <scope>NUCLEOTIDE SEQUENCE [LARGE SCALE GENOMIC DNA]</scope>
    <source>
        <strain evidence="1 2">DSM 22244</strain>
    </source>
</reference>
<evidence type="ECO:0000313" key="1">
    <source>
        <dbReference type="EMBL" id="QMT40431.1"/>
    </source>
</evidence>